<proteinExistence type="predicted"/>
<accession>A0ABX1D1P1</accession>
<feature type="non-terminal residue" evidence="1">
    <location>
        <position position="1"/>
    </location>
</feature>
<keyword evidence="2" id="KW-1185">Reference proteome</keyword>
<dbReference type="SUPFAM" id="SSF53649">
    <property type="entry name" value="Alkaline phosphatase-like"/>
    <property type="match status" value="1"/>
</dbReference>
<dbReference type="InterPro" id="IPR023116">
    <property type="entry name" value="Phosphonoacetate_hydro_insert"/>
</dbReference>
<organism evidence="1 2">
    <name type="scientific">Salinimicrobium oceani</name>
    <dbReference type="NCBI Taxonomy" id="2722702"/>
    <lineage>
        <taxon>Bacteria</taxon>
        <taxon>Pseudomonadati</taxon>
        <taxon>Bacteroidota</taxon>
        <taxon>Flavobacteriia</taxon>
        <taxon>Flavobacteriales</taxon>
        <taxon>Flavobacteriaceae</taxon>
        <taxon>Salinimicrobium</taxon>
    </lineage>
</organism>
<dbReference type="InterPro" id="IPR017850">
    <property type="entry name" value="Alkaline_phosphatase_core_sf"/>
</dbReference>
<name>A0ABX1D1P1_9FLAO</name>
<dbReference type="Proteomes" id="UP000703674">
    <property type="component" value="Unassembled WGS sequence"/>
</dbReference>
<dbReference type="RefSeq" id="WP_168139340.1">
    <property type="nucleotide sequence ID" value="NZ_JAAVJR010000059.1"/>
</dbReference>
<dbReference type="InterPro" id="IPR002591">
    <property type="entry name" value="Phosphodiest/P_Trfase"/>
</dbReference>
<dbReference type="Pfam" id="PF01663">
    <property type="entry name" value="Phosphodiest"/>
    <property type="match status" value="1"/>
</dbReference>
<gene>
    <name evidence="1" type="ORF">HC175_15345</name>
</gene>
<protein>
    <submittedName>
        <fullName evidence="1">Alkaline phosphatase family protein</fullName>
    </submittedName>
</protein>
<reference evidence="1 2" key="1">
    <citation type="submission" date="2020-03" db="EMBL/GenBank/DDBJ databases">
        <title>Salinimicrobium sp. nov, isolated from SCS.</title>
        <authorList>
            <person name="Cao W.R."/>
        </authorList>
    </citation>
    <scope>NUCLEOTIDE SEQUENCE [LARGE SCALE GENOMIC DNA]</scope>
    <source>
        <strain evidence="2">J15B91</strain>
    </source>
</reference>
<evidence type="ECO:0000313" key="2">
    <source>
        <dbReference type="Proteomes" id="UP000703674"/>
    </source>
</evidence>
<dbReference type="Gene3D" id="3.30.1360.110">
    <property type="entry name" value="Domain 2, Phosphonoacetate Hydrolase"/>
    <property type="match status" value="1"/>
</dbReference>
<comment type="caution">
    <text evidence="1">The sequence shown here is derived from an EMBL/GenBank/DDBJ whole genome shotgun (WGS) entry which is preliminary data.</text>
</comment>
<dbReference type="EMBL" id="JAAVJR010000059">
    <property type="protein sequence ID" value="NJW54285.1"/>
    <property type="molecule type" value="Genomic_DNA"/>
</dbReference>
<sequence>AYRNEMGHEAFDAGASEAFAVCDHQVAHVYVKDKSRISEVGKLLGELPGIEKLLTGEERKEYHLDHERAGDIVAIADQDSWFCYYYWLDDQKAPDYARTVDIHRKPGYDPAELFVDPDIKFPKLKVGLKLLRKKLGFRTLMDVVPLKPELVKGSHGRRPESTGDWPVFVSSSKGKEATLKPVAVFDEIKSAVLSE</sequence>
<evidence type="ECO:0000313" key="1">
    <source>
        <dbReference type="EMBL" id="NJW54285.1"/>
    </source>
</evidence>